<reference evidence="2" key="2">
    <citation type="submission" date="2016-02" db="EMBL/GenBank/DDBJ databases">
        <title>Draft genome sequence of five rapidly growing Mycobacterium species.</title>
        <authorList>
            <person name="Katahira K."/>
            <person name="Gotou Y."/>
            <person name="Iida K."/>
            <person name="Ogura Y."/>
            <person name="Hayashi T."/>
        </authorList>
    </citation>
    <scope>NUCLEOTIDE SEQUENCE [LARGE SCALE GENOMIC DNA]</scope>
    <source>
        <strain evidence="2">JCM15298</strain>
    </source>
</reference>
<sequence length="81" mass="9289">MISGMFFDGMEEPDRTEIYMARDLGKLVRGTNILMRVSNSDDAPWRYVQTLTETGQGVKVTFLDEESVRLLRYNEPVEVGL</sequence>
<evidence type="ECO:0000313" key="1">
    <source>
        <dbReference type="EMBL" id="GAS95768.1"/>
    </source>
</evidence>
<reference evidence="2" key="1">
    <citation type="journal article" date="2016" name="Genome Announc.">
        <title>Draft Genome Sequences of Five Rapidly Growing Mycobacterium Species, M. thermoresistibile, M. fortuitum subsp. acetamidolyticum, M. canariasense, M. brisbanense, and M. novocastrense.</title>
        <authorList>
            <person name="Katahira K."/>
            <person name="Ogura Y."/>
            <person name="Gotoh Y."/>
            <person name="Hayashi T."/>
        </authorList>
    </citation>
    <scope>NUCLEOTIDE SEQUENCE [LARGE SCALE GENOMIC DNA]</scope>
    <source>
        <strain evidence="2">JCM15298</strain>
    </source>
</reference>
<proteinExistence type="predicted"/>
<evidence type="ECO:0000313" key="2">
    <source>
        <dbReference type="Proteomes" id="UP000069443"/>
    </source>
</evidence>
<comment type="caution">
    <text evidence="1">The sequence shown here is derived from an EMBL/GenBank/DDBJ whole genome shotgun (WGS) entry which is preliminary data.</text>
</comment>
<keyword evidence="2" id="KW-1185">Reference proteome</keyword>
<name>A0A100WD35_MYCCR</name>
<dbReference type="STRING" id="228230.RMCC_2734"/>
<gene>
    <name evidence="1" type="ORF">RMCC_2734</name>
</gene>
<accession>A0A100WD35</accession>
<organism evidence="1 2">
    <name type="scientific">Mycolicibacterium canariasense</name>
    <name type="common">Mycobacterium canariasense</name>
    <dbReference type="NCBI Taxonomy" id="228230"/>
    <lineage>
        <taxon>Bacteria</taxon>
        <taxon>Bacillati</taxon>
        <taxon>Actinomycetota</taxon>
        <taxon>Actinomycetes</taxon>
        <taxon>Mycobacteriales</taxon>
        <taxon>Mycobacteriaceae</taxon>
        <taxon>Mycolicibacterium</taxon>
    </lineage>
</organism>
<dbReference type="EMBL" id="BCSY01000045">
    <property type="protein sequence ID" value="GAS95768.1"/>
    <property type="molecule type" value="Genomic_DNA"/>
</dbReference>
<protein>
    <submittedName>
        <fullName evidence="1">Uncharacterized protein</fullName>
    </submittedName>
</protein>
<dbReference type="AlphaFoldDB" id="A0A100WD35"/>
<dbReference type="Proteomes" id="UP000069443">
    <property type="component" value="Unassembled WGS sequence"/>
</dbReference>